<sequence length="58" mass="6731">MSFSLLLILLIPLLFVVGTVYSSIKEQKKLENGQLKTILTKREQLRQKTLDKLSDKNR</sequence>
<name>A0ABS7DDX8_9GAMM</name>
<dbReference type="EMBL" id="JAGFNY010000001">
    <property type="protein sequence ID" value="MBW7569316.1"/>
    <property type="molecule type" value="Genomic_DNA"/>
</dbReference>
<dbReference type="RefSeq" id="WP_219935724.1">
    <property type="nucleotide sequence ID" value="NZ_JAGFNY010000001.1"/>
</dbReference>
<gene>
    <name evidence="1" type="ORF">J5V48_00200</name>
</gene>
<protein>
    <submittedName>
        <fullName evidence="1">Uncharacterized protein</fullName>
    </submittedName>
</protein>
<evidence type="ECO:0000313" key="2">
    <source>
        <dbReference type="Proteomes" id="UP000731465"/>
    </source>
</evidence>
<accession>A0ABS7DDX8</accession>
<evidence type="ECO:0000313" key="1">
    <source>
        <dbReference type="EMBL" id="MBW7569316.1"/>
    </source>
</evidence>
<reference evidence="1 2" key="1">
    <citation type="submission" date="2021-03" db="EMBL/GenBank/DDBJ databases">
        <title>Succinivibrio sp. nov. isolated from feces of cow.</title>
        <authorList>
            <person name="Choi J.-Y."/>
        </authorList>
    </citation>
    <scope>NUCLEOTIDE SEQUENCE [LARGE SCALE GENOMIC DNA]</scope>
    <source>
        <strain evidence="1 2">AGMB01872</strain>
    </source>
</reference>
<keyword evidence="2" id="KW-1185">Reference proteome</keyword>
<organism evidence="1 2">
    <name type="scientific">Succinivibrio faecicola</name>
    <dbReference type="NCBI Taxonomy" id="2820300"/>
    <lineage>
        <taxon>Bacteria</taxon>
        <taxon>Pseudomonadati</taxon>
        <taxon>Pseudomonadota</taxon>
        <taxon>Gammaproteobacteria</taxon>
        <taxon>Aeromonadales</taxon>
        <taxon>Succinivibrionaceae</taxon>
        <taxon>Succinivibrio</taxon>
    </lineage>
</organism>
<comment type="caution">
    <text evidence="1">The sequence shown here is derived from an EMBL/GenBank/DDBJ whole genome shotgun (WGS) entry which is preliminary data.</text>
</comment>
<dbReference type="Proteomes" id="UP000731465">
    <property type="component" value="Unassembled WGS sequence"/>
</dbReference>
<proteinExistence type="predicted"/>